<feature type="domain" description="FH2" evidence="7">
    <location>
        <begin position="343"/>
        <end position="755"/>
    </location>
</feature>
<reference evidence="8 9" key="1">
    <citation type="submission" date="2024-04" db="EMBL/GenBank/DDBJ databases">
        <authorList>
            <person name="Waldvogel A.-M."/>
            <person name="Schoenle A."/>
        </authorList>
    </citation>
    <scope>NUCLEOTIDE SEQUENCE [LARGE SCALE GENOMIC DNA]</scope>
</reference>
<dbReference type="InterPro" id="IPR042201">
    <property type="entry name" value="FH2_Formin_sf"/>
</dbReference>
<dbReference type="GO" id="GO:0005884">
    <property type="term" value="C:actin filament"/>
    <property type="evidence" value="ECO:0007669"/>
    <property type="project" value="InterPro"/>
</dbReference>
<dbReference type="SUPFAM" id="SSF101447">
    <property type="entry name" value="Formin homology 2 domain (FH2 domain)"/>
    <property type="match status" value="1"/>
</dbReference>
<dbReference type="Pfam" id="PF02181">
    <property type="entry name" value="FH2"/>
    <property type="match status" value="1"/>
</dbReference>
<evidence type="ECO:0000259" key="7">
    <source>
        <dbReference type="PROSITE" id="PS51444"/>
    </source>
</evidence>
<protein>
    <recommendedName>
        <fullName evidence="7">FH2 domain-containing protein</fullName>
    </recommendedName>
</protein>
<dbReference type="AlphaFoldDB" id="A0AAV2KAY1"/>
<dbReference type="GO" id="GO:0045010">
    <property type="term" value="P:actin nucleation"/>
    <property type="evidence" value="ECO:0007669"/>
    <property type="project" value="InterPro"/>
</dbReference>
<name>A0AAV2KAY1_KNICA</name>
<organism evidence="8 9">
    <name type="scientific">Knipowitschia caucasica</name>
    <name type="common">Caucasian dwarf goby</name>
    <name type="synonym">Pomatoschistus caucasicus</name>
    <dbReference type="NCBI Taxonomy" id="637954"/>
    <lineage>
        <taxon>Eukaryota</taxon>
        <taxon>Metazoa</taxon>
        <taxon>Chordata</taxon>
        <taxon>Craniata</taxon>
        <taxon>Vertebrata</taxon>
        <taxon>Euteleostomi</taxon>
        <taxon>Actinopterygii</taxon>
        <taxon>Neopterygii</taxon>
        <taxon>Teleostei</taxon>
        <taxon>Neoteleostei</taxon>
        <taxon>Acanthomorphata</taxon>
        <taxon>Gobiaria</taxon>
        <taxon>Gobiiformes</taxon>
        <taxon>Gobioidei</taxon>
        <taxon>Gobiidae</taxon>
        <taxon>Gobiinae</taxon>
        <taxon>Knipowitschia</taxon>
    </lineage>
</organism>
<feature type="region of interest" description="Disordered" evidence="6">
    <location>
        <begin position="118"/>
        <end position="143"/>
    </location>
</feature>
<evidence type="ECO:0000256" key="5">
    <source>
        <dbReference type="SAM" id="Coils"/>
    </source>
</evidence>
<evidence type="ECO:0000256" key="6">
    <source>
        <dbReference type="SAM" id="MobiDB-lite"/>
    </source>
</evidence>
<gene>
    <name evidence="8" type="ORF">KC01_LOCUS16736</name>
</gene>
<dbReference type="GO" id="GO:0005634">
    <property type="term" value="C:nucleus"/>
    <property type="evidence" value="ECO:0007669"/>
    <property type="project" value="UniProtKB-SubCell"/>
</dbReference>
<comment type="similarity">
    <text evidence="2">Belongs to the formin homology family. Cappuccino subfamily.</text>
</comment>
<dbReference type="EMBL" id="OZ035839">
    <property type="protein sequence ID" value="CAL1586724.1"/>
    <property type="molecule type" value="Genomic_DNA"/>
</dbReference>
<dbReference type="GO" id="GO:0030866">
    <property type="term" value="P:cortical actin cytoskeleton organization"/>
    <property type="evidence" value="ECO:0007669"/>
    <property type="project" value="TreeGrafter"/>
</dbReference>
<dbReference type="PANTHER" id="PTHR45920">
    <property type="entry name" value="FORMIN HOMOLOGY 2 DOMAIN CONTAINING, ISOFORM I"/>
    <property type="match status" value="1"/>
</dbReference>
<sequence length="785" mass="89614">MQEYGHIYIEASSHTESHEDLLDSDEALQRLEEEWPQEMEPSLCLSHPSRPQHVDFLHLTALEEEDISPVPSPLPPLIHGLESFFTPKPLKIDSSEKVDLEAVRRRIRSEREQLKTFFEKTDVSTEEETNGKSDDAEDKTPGRLQAVWPPLQEEEKVGLKYTEAEHQASLLQLKRQCNEDLEKLQEDYAEELSRLKEESDDCVSRLQFTIIELQSRLSQSVSRRHGEVRDASVSTSDETKTFRNAGIQTDCELMKPSHNEDGGHDSDLRFISENWSEQNNNPGFSDHRSFTCQTHPIIDPVSRVSQCHHSNVPPPPPGPPPPPPPLPESGFCPLSLSLDTAPRKPFVEPSRPMKPLYWARIQLQQNNEQTVWSSLEEAKINTCDFEDLFCKTATQTKRKPLSEVYGRKTKTKKIVKLLDQKRSQAVGILISSLHLDMKDIERAVLTVDPSVVDVDTIEALYENKAQPDELGKIKQHYETSNEEDVKLLDKPEQFLYELSQISDFAGRAQCIIFQSSFLDGIVSIRHKLRTVSSVCEELSQRQSVKQVMGLVLALGNHMNGGSRTRGQADGFGLDILPKLKDVKSRDNRINLGDYLVSYYLQNVDKNAGTDRSVFPLPEPQDVFLAAQVKFEELHKDLRQLSHDLTQCEKNIQNVCSNSPEEHLQPFKDKMEAFVLSARKEHGEASYQLLTIEKSFQDLVAYFGLQAKAGDKEVTPGYFFMLWFEFCSDFKVRWKRESKNVSKERLKEAQLSVKRITGEKKVETRKTNANSLKERLRQKEATLSST</sequence>
<evidence type="ECO:0000313" key="9">
    <source>
        <dbReference type="Proteomes" id="UP001497482"/>
    </source>
</evidence>
<dbReference type="Gene3D" id="1.20.58.2220">
    <property type="entry name" value="Formin, FH2 domain"/>
    <property type="match status" value="1"/>
</dbReference>
<keyword evidence="3 5" id="KW-0175">Coiled coil</keyword>
<accession>A0AAV2KAY1</accession>
<keyword evidence="9" id="KW-1185">Reference proteome</keyword>
<dbReference type="SMART" id="SM00498">
    <property type="entry name" value="FH2"/>
    <property type="match status" value="1"/>
</dbReference>
<feature type="compositionally biased region" description="Basic and acidic residues" evidence="6">
    <location>
        <begin position="118"/>
        <end position="141"/>
    </location>
</feature>
<feature type="region of interest" description="Disordered" evidence="6">
    <location>
        <begin position="1"/>
        <end position="21"/>
    </location>
</feature>
<comment type="subcellular location">
    <subcellularLocation>
        <location evidence="1">Nucleus</location>
    </subcellularLocation>
</comment>
<evidence type="ECO:0000313" key="8">
    <source>
        <dbReference type="EMBL" id="CAL1586724.1"/>
    </source>
</evidence>
<evidence type="ECO:0000256" key="3">
    <source>
        <dbReference type="ARBA" id="ARBA00023054"/>
    </source>
</evidence>
<dbReference type="GO" id="GO:0005737">
    <property type="term" value="C:cytoplasm"/>
    <property type="evidence" value="ECO:0007669"/>
    <property type="project" value="TreeGrafter"/>
</dbReference>
<dbReference type="InterPro" id="IPR001265">
    <property type="entry name" value="Formin_Cappuccino_subfam"/>
</dbReference>
<feature type="compositionally biased region" description="Pro residues" evidence="6">
    <location>
        <begin position="312"/>
        <end position="327"/>
    </location>
</feature>
<dbReference type="InterPro" id="IPR015425">
    <property type="entry name" value="FH2_Formin"/>
</dbReference>
<dbReference type="PRINTS" id="PR00828">
    <property type="entry name" value="FORMIN"/>
</dbReference>
<evidence type="ECO:0000256" key="4">
    <source>
        <dbReference type="ARBA" id="ARBA00023242"/>
    </source>
</evidence>
<dbReference type="PROSITE" id="PS51444">
    <property type="entry name" value="FH2"/>
    <property type="match status" value="1"/>
</dbReference>
<dbReference type="PANTHER" id="PTHR45920:SF7">
    <property type="entry name" value="FORMIN-G"/>
    <property type="match status" value="1"/>
</dbReference>
<feature type="region of interest" description="Disordered" evidence="6">
    <location>
        <begin position="761"/>
        <end position="785"/>
    </location>
</feature>
<evidence type="ECO:0000256" key="2">
    <source>
        <dbReference type="ARBA" id="ARBA00005271"/>
    </source>
</evidence>
<proteinExistence type="inferred from homology"/>
<evidence type="ECO:0000256" key="1">
    <source>
        <dbReference type="ARBA" id="ARBA00004123"/>
    </source>
</evidence>
<feature type="coiled-coil region" evidence="5">
    <location>
        <begin position="167"/>
        <end position="201"/>
    </location>
</feature>
<dbReference type="GO" id="GO:0008017">
    <property type="term" value="F:microtubule binding"/>
    <property type="evidence" value="ECO:0007669"/>
    <property type="project" value="InterPro"/>
</dbReference>
<feature type="compositionally biased region" description="Basic and acidic residues" evidence="6">
    <location>
        <begin position="761"/>
        <end position="779"/>
    </location>
</feature>
<feature type="region of interest" description="Disordered" evidence="6">
    <location>
        <begin position="304"/>
        <end position="331"/>
    </location>
</feature>
<dbReference type="GO" id="GO:0051015">
    <property type="term" value="F:actin filament binding"/>
    <property type="evidence" value="ECO:0007669"/>
    <property type="project" value="TreeGrafter"/>
</dbReference>
<dbReference type="FunFam" id="1.20.58.2220:FF:000005">
    <property type="entry name" value="Formin 1"/>
    <property type="match status" value="1"/>
</dbReference>
<dbReference type="Proteomes" id="UP001497482">
    <property type="component" value="Chromosome 17"/>
</dbReference>
<keyword evidence="4" id="KW-0539">Nucleus</keyword>